<organism evidence="1 2">
    <name type="scientific">Taklimakanibacter albus</name>
    <dbReference type="NCBI Taxonomy" id="2800327"/>
    <lineage>
        <taxon>Bacteria</taxon>
        <taxon>Pseudomonadati</taxon>
        <taxon>Pseudomonadota</taxon>
        <taxon>Alphaproteobacteria</taxon>
        <taxon>Hyphomicrobiales</taxon>
        <taxon>Aestuariivirgaceae</taxon>
        <taxon>Taklimakanibacter</taxon>
    </lineage>
</organism>
<protein>
    <submittedName>
        <fullName evidence="1">ABC transporter substrate-binding protein</fullName>
    </submittedName>
</protein>
<evidence type="ECO:0000313" key="1">
    <source>
        <dbReference type="EMBL" id="MBK1871228.1"/>
    </source>
</evidence>
<keyword evidence="2" id="KW-1185">Reference proteome</keyword>
<gene>
    <name evidence="1" type="ORF">JHL16_32985</name>
</gene>
<dbReference type="Proteomes" id="UP000616151">
    <property type="component" value="Unassembled WGS sequence"/>
</dbReference>
<proteinExistence type="predicted"/>
<comment type="caution">
    <text evidence="1">The sequence shown here is derived from an EMBL/GenBank/DDBJ whole genome shotgun (WGS) entry which is preliminary data.</text>
</comment>
<sequence length="300" mass="31047">MPTVSRRRLLTAGAAAILTMTSAPPLLARTVKDAAGDEVNLGKLDRILSIGGDVTEIIHELGAGNLVIATDTTSTFPPAVMALPKVGYMRALSTEGVLAQSPDLILASAGSGPPEVIAALKQSGVPIALVDYSPTAQGIGRKIALIAEILDVKEKGIALTKSIETELDTLEKALAQAPRPRTLFVLSLIGGRIMAAGNKSSANEIITLAGGANAVAEFDGFKPASAEAIIAAQPEAVVMMEREGDIGADDLFAQEPFSKIPAAKTRKLIRMDGSYLLGFGPRTPSAARELAKALHPGIAL</sequence>
<dbReference type="EMBL" id="JAENHL010000008">
    <property type="protein sequence ID" value="MBK1871228.1"/>
    <property type="molecule type" value="Genomic_DNA"/>
</dbReference>
<name>A0ACC5REZ7_9HYPH</name>
<accession>A0ACC5REZ7</accession>
<evidence type="ECO:0000313" key="2">
    <source>
        <dbReference type="Proteomes" id="UP000616151"/>
    </source>
</evidence>
<reference evidence="1" key="1">
    <citation type="submission" date="2021-01" db="EMBL/GenBank/DDBJ databases">
        <authorList>
            <person name="Sun Q."/>
        </authorList>
    </citation>
    <scope>NUCLEOTIDE SEQUENCE</scope>
    <source>
        <strain evidence="1">YIM B02566</strain>
    </source>
</reference>